<proteinExistence type="predicted"/>
<evidence type="ECO:0008006" key="3">
    <source>
        <dbReference type="Google" id="ProtNLM"/>
    </source>
</evidence>
<dbReference type="RefSeq" id="WP_019150914.1">
    <property type="nucleotide sequence ID" value="NZ_CP102252.1"/>
</dbReference>
<gene>
    <name evidence="1" type="ORF">NQ519_11995</name>
</gene>
<evidence type="ECO:0000313" key="2">
    <source>
        <dbReference type="Proteomes" id="UP001058267"/>
    </source>
</evidence>
<evidence type="ECO:0000313" key="1">
    <source>
        <dbReference type="EMBL" id="UWN64468.1"/>
    </source>
</evidence>
<name>A0ABY5V569_9BACT</name>
<dbReference type="EMBL" id="CP102252">
    <property type="protein sequence ID" value="UWN64468.1"/>
    <property type="molecule type" value="Genomic_DNA"/>
</dbReference>
<sequence>MLARYDIACDSEQALHIKMGGLRGQRPATRAKYRKAIEACERMEHLEKNLSEFAGRFGVDGSGLARQLRTHYPGVLERREAERLRLGYDDRLTRGSRRCCREQYADAVELLRADRYVTVREAAESCGVSCSGLEQHLLFYHKELVARRIGIRKQAVGQQRKGEITGRGSTHAPSPAIVQKYAEALRLYRTTPQSAARIARQTNVSKKGFYAYLQKWHRESICERKNIPCEEGRPVDWSKTRKYNPATKAKYAGAIRHLKENNLSTAAVAAIYGLHAECFRSYLKEHEPELYARQGMVKDANGRMVSRRSMEKYVEAIRVYETTPESLKSIAHRFGLNDCSFRDFIKRHFPELEEQHKRLFKHKEMQRAGVASASEMQVGTEESVHVLVIS</sequence>
<keyword evidence="2" id="KW-1185">Reference proteome</keyword>
<accession>A0ABY5V569</accession>
<reference evidence="1" key="1">
    <citation type="journal article" date="2022" name="Cell">
        <title>Design, construction, and in vivo augmentation of a complex gut microbiome.</title>
        <authorList>
            <person name="Cheng A.G."/>
            <person name="Ho P.Y."/>
            <person name="Aranda-Diaz A."/>
            <person name="Jain S."/>
            <person name="Yu F.B."/>
            <person name="Meng X."/>
            <person name="Wang M."/>
            <person name="Iakiviak M."/>
            <person name="Nagashima K."/>
            <person name="Zhao A."/>
            <person name="Murugkar P."/>
            <person name="Patil A."/>
            <person name="Atabakhsh K."/>
            <person name="Weakley A."/>
            <person name="Yan J."/>
            <person name="Brumbaugh A.R."/>
            <person name="Higginbottom S."/>
            <person name="Dimas A."/>
            <person name="Shiver A.L."/>
            <person name="Deutschbauer A."/>
            <person name="Neff N."/>
            <person name="Sonnenburg J.L."/>
            <person name="Huang K.C."/>
            <person name="Fischbach M.A."/>
        </authorList>
    </citation>
    <scope>NUCLEOTIDE SEQUENCE</scope>
    <source>
        <strain evidence="1">JC50</strain>
    </source>
</reference>
<protein>
    <recommendedName>
        <fullName evidence="3">Helix-turn-helix domain-containing protein</fullName>
    </recommendedName>
</protein>
<organism evidence="1 2">
    <name type="scientific">Alistipes senegalensis JC50</name>
    <dbReference type="NCBI Taxonomy" id="1033732"/>
    <lineage>
        <taxon>Bacteria</taxon>
        <taxon>Pseudomonadati</taxon>
        <taxon>Bacteroidota</taxon>
        <taxon>Bacteroidia</taxon>
        <taxon>Bacteroidales</taxon>
        <taxon>Rikenellaceae</taxon>
        <taxon>Alistipes</taxon>
    </lineage>
</organism>
<dbReference type="Proteomes" id="UP001058267">
    <property type="component" value="Chromosome"/>
</dbReference>